<evidence type="ECO:0000256" key="3">
    <source>
        <dbReference type="ARBA" id="ARBA00012865"/>
    </source>
</evidence>
<dbReference type="PROSITE" id="PS51257">
    <property type="entry name" value="PROKAR_LIPOPROTEIN"/>
    <property type="match status" value="1"/>
</dbReference>
<evidence type="ECO:0000256" key="1">
    <source>
        <dbReference type="ARBA" id="ARBA00001526"/>
    </source>
</evidence>
<dbReference type="GO" id="GO:0030655">
    <property type="term" value="P:beta-lactam antibiotic catabolic process"/>
    <property type="evidence" value="ECO:0007669"/>
    <property type="project" value="InterPro"/>
</dbReference>
<comment type="similarity">
    <text evidence="2">Belongs to the class-A beta-lactamase family.</text>
</comment>
<feature type="domain" description="Beta-lactamase class A catalytic" evidence="5">
    <location>
        <begin position="47"/>
        <end position="273"/>
    </location>
</feature>
<dbReference type="GO" id="GO:0008800">
    <property type="term" value="F:beta-lactamase activity"/>
    <property type="evidence" value="ECO:0007669"/>
    <property type="project" value="UniProtKB-EC"/>
</dbReference>
<dbReference type="EMBL" id="FOYX01000002">
    <property type="protein sequence ID" value="SFR76940.1"/>
    <property type="molecule type" value="Genomic_DNA"/>
</dbReference>
<feature type="chain" id="PRO_5011544583" description="beta-lactamase" evidence="4">
    <location>
        <begin position="25"/>
        <end position="316"/>
    </location>
</feature>
<evidence type="ECO:0000259" key="5">
    <source>
        <dbReference type="Pfam" id="PF13354"/>
    </source>
</evidence>
<reference evidence="7" key="1">
    <citation type="submission" date="2016-10" db="EMBL/GenBank/DDBJ databases">
        <authorList>
            <person name="Varghese N."/>
            <person name="Submissions S."/>
        </authorList>
    </citation>
    <scope>NUCLEOTIDE SEQUENCE [LARGE SCALE GENOMIC DNA]</scope>
    <source>
        <strain evidence="7">DSM 19891</strain>
    </source>
</reference>
<dbReference type="Gene3D" id="3.40.710.10">
    <property type="entry name" value="DD-peptidase/beta-lactamase superfamily"/>
    <property type="match status" value="1"/>
</dbReference>
<dbReference type="InterPro" id="IPR012338">
    <property type="entry name" value="Beta-lactam/transpept-like"/>
</dbReference>
<protein>
    <recommendedName>
        <fullName evidence="3">beta-lactamase</fullName>
        <ecNumber evidence="3">3.5.2.6</ecNumber>
    </recommendedName>
</protein>
<dbReference type="InterPro" id="IPR000871">
    <property type="entry name" value="Beta-lactam_class-A"/>
</dbReference>
<evidence type="ECO:0000256" key="4">
    <source>
        <dbReference type="SAM" id="SignalP"/>
    </source>
</evidence>
<dbReference type="GO" id="GO:0046677">
    <property type="term" value="P:response to antibiotic"/>
    <property type="evidence" value="ECO:0007669"/>
    <property type="project" value="InterPro"/>
</dbReference>
<feature type="signal peptide" evidence="4">
    <location>
        <begin position="1"/>
        <end position="24"/>
    </location>
</feature>
<dbReference type="Pfam" id="PF13354">
    <property type="entry name" value="Beta-lactamase2"/>
    <property type="match status" value="1"/>
</dbReference>
<dbReference type="PANTHER" id="PTHR35333">
    <property type="entry name" value="BETA-LACTAMASE"/>
    <property type="match status" value="1"/>
</dbReference>
<sequence>MKIKSFRISILTLFILLLSCTTKVKEDYSLDSSLNELIENFDGDAHLYAENLTTGQVIDINASSVHNAASEAKIYILLTYAEQVIDGTIDPTSLIILTEKDKVYGSGVLRFEIPGNQVSLSFVAYLMMSISDNVATNILLREVGGIEAVDKFLKKVGINDTKVKGEVFKGEWISTSAKSLAIAAQILARPEEYGYSIKAADLCKSIMLKHYEDNGFARHLPWSPFVEEVTTMEAFGKYKPIYAGIELYGKAGYTPGYRGDVAYVKTSKSEYIIGLKCTNVDDSKPLNSTNAGFEFSAEIGRLFYDYWGKEEIDKRE</sequence>
<proteinExistence type="inferred from homology"/>
<keyword evidence="7" id="KW-1185">Reference proteome</keyword>
<gene>
    <name evidence="6" type="ORF">SAMN04488010_2612</name>
</gene>
<evidence type="ECO:0000313" key="7">
    <source>
        <dbReference type="Proteomes" id="UP000199462"/>
    </source>
</evidence>
<accession>A0A1I6JEC8</accession>
<organism evidence="6 7">
    <name type="scientific">Maribacter stanieri</name>
    <dbReference type="NCBI Taxonomy" id="440514"/>
    <lineage>
        <taxon>Bacteria</taxon>
        <taxon>Pseudomonadati</taxon>
        <taxon>Bacteroidota</taxon>
        <taxon>Flavobacteriia</taxon>
        <taxon>Flavobacteriales</taxon>
        <taxon>Flavobacteriaceae</taxon>
        <taxon>Maribacter</taxon>
    </lineage>
</organism>
<dbReference type="AlphaFoldDB" id="A0A1I6JEC8"/>
<dbReference type="Proteomes" id="UP000199462">
    <property type="component" value="Unassembled WGS sequence"/>
</dbReference>
<evidence type="ECO:0000313" key="6">
    <source>
        <dbReference type="EMBL" id="SFR76940.1"/>
    </source>
</evidence>
<dbReference type="SUPFAM" id="SSF56601">
    <property type="entry name" value="beta-lactamase/transpeptidase-like"/>
    <property type="match status" value="1"/>
</dbReference>
<dbReference type="PANTHER" id="PTHR35333:SF3">
    <property type="entry name" value="BETA-LACTAMASE-TYPE TRANSPEPTIDASE FOLD CONTAINING PROTEIN"/>
    <property type="match status" value="1"/>
</dbReference>
<evidence type="ECO:0000256" key="2">
    <source>
        <dbReference type="ARBA" id="ARBA00009009"/>
    </source>
</evidence>
<dbReference type="STRING" id="440514.SAMN04488010_2612"/>
<comment type="catalytic activity">
    <reaction evidence="1">
        <text>a beta-lactam + H2O = a substituted beta-amino acid</text>
        <dbReference type="Rhea" id="RHEA:20401"/>
        <dbReference type="ChEBI" id="CHEBI:15377"/>
        <dbReference type="ChEBI" id="CHEBI:35627"/>
        <dbReference type="ChEBI" id="CHEBI:140347"/>
        <dbReference type="EC" id="3.5.2.6"/>
    </reaction>
</comment>
<dbReference type="EC" id="3.5.2.6" evidence="3"/>
<dbReference type="InterPro" id="IPR045155">
    <property type="entry name" value="Beta-lactam_cat"/>
</dbReference>
<keyword evidence="4" id="KW-0732">Signal</keyword>
<name>A0A1I6JEC8_9FLAO</name>